<protein>
    <recommendedName>
        <fullName evidence="4">DUF3769 domain-containing protein</fullName>
    </recommendedName>
</protein>
<dbReference type="eggNOG" id="COG1452">
    <property type="taxonomic scope" value="Bacteria"/>
</dbReference>
<gene>
    <name evidence="2" type="ordered locus">syc2385_c</name>
</gene>
<dbReference type="GO" id="GO:0009279">
    <property type="term" value="C:cell outer membrane"/>
    <property type="evidence" value="ECO:0007669"/>
    <property type="project" value="TreeGrafter"/>
</dbReference>
<feature type="compositionally biased region" description="Low complexity" evidence="1">
    <location>
        <begin position="29"/>
        <end position="48"/>
    </location>
</feature>
<dbReference type="RefSeq" id="WP_011244695.1">
    <property type="nucleotide sequence ID" value="NC_006576.1"/>
</dbReference>
<dbReference type="PANTHER" id="PTHR30189:SF1">
    <property type="entry name" value="LPS-ASSEMBLY PROTEIN LPTD"/>
    <property type="match status" value="1"/>
</dbReference>
<dbReference type="Proteomes" id="UP000001175">
    <property type="component" value="Chromosome"/>
</dbReference>
<sequence length="730" mass="78771">MLDSLPPTPVIAEVAAPAEVVEPAIAQAPATASPAAPGSVLPPSSEASPSPPPARPRLRRPTPAPAVSPLEPATTPTTAPPPTAETTPALPNLESMGIVRLQADRQSFDGERQLVIAKGRASLRFRGGVLFADEIQVNLQANTLKAEGRVWLLRGQQVARGSQLTYNLLQETGTLLNAQGRFNTGPTGERDLDPSIPPSTDIADRIQSVEELEQPVTNVRRIGQLLVTSAFGGEYTDPSDLQSLTNPGAVLPTQISGFDIRGGVQNVRFQADRLDLRPDGWTAQDIALTNDPFAPPQAEIRSAQATYQAPPNGLGSLGIFGSGLVLENSLRIPLPDNNSVVQEREGGILTIGFDGVDRNGAFLEREFSVINENNLQLSLTPQFLVQRAINLAGGGRELGNDVEVNSVNPLDAFGLVGRLNANLAPNTQFSLITNLASLNPENLSTQSRISSDLRQDFGFFDILLNYRYRERRFNGSLGVQTVQQSYGLTLETRRLDLLALAGVSPSTTFPRIDGLNFRFQASYQNLLALTDQPNLIGTQPSPALANLNRFQLETGLALPITLWREEALPATPDAGLRYTSAPVSPGLRIVPEITGVISNYSDGTSQNSIAYRFGADLTLGKFAGDFFDYTNLRVDYLRSTGEGFSPFLFDRLVDRNVLVLGATQQLFGPFLVGVTSAINLDTNQAFNTTYRLEYSRRAFGVSLSYNPDQQVGILAIQLNDFDWQGLGGGN</sequence>
<dbReference type="KEGG" id="syc:syc2385_c"/>
<dbReference type="InterPro" id="IPR022244">
    <property type="entry name" value="DUF3769"/>
</dbReference>
<proteinExistence type="predicted"/>
<dbReference type="GeneID" id="72430576"/>
<dbReference type="AlphaFoldDB" id="A0A0H3K9B8"/>
<organism evidence="2 3">
    <name type="scientific">Synechococcus sp. (strain ATCC 27144 / PCC 6301 / SAUG 1402/1)</name>
    <name type="common">Anacystis nidulans</name>
    <dbReference type="NCBI Taxonomy" id="269084"/>
    <lineage>
        <taxon>Bacteria</taxon>
        <taxon>Bacillati</taxon>
        <taxon>Cyanobacteriota</taxon>
        <taxon>Cyanophyceae</taxon>
        <taxon>Synechococcales</taxon>
        <taxon>Synechococcaceae</taxon>
        <taxon>Synechococcus</taxon>
    </lineage>
</organism>
<feature type="region of interest" description="Disordered" evidence="1">
    <location>
        <begin position="29"/>
        <end position="93"/>
    </location>
</feature>
<reference evidence="2 3" key="1">
    <citation type="journal article" date="2007" name="Photosyn. Res.">
        <title>Complete nucleotide sequence of the freshwater unicellular cyanobacterium Synechococcus elongatus PCC 6301 chromosome: gene content and organization.</title>
        <authorList>
            <person name="Sugita C."/>
            <person name="Ogata K."/>
            <person name="Shikata M."/>
            <person name="Jikuya H."/>
            <person name="Takano J."/>
            <person name="Furumichi M."/>
            <person name="Kanehisa M."/>
            <person name="Omata T."/>
            <person name="Sugiura M."/>
            <person name="Sugita M."/>
        </authorList>
    </citation>
    <scope>NUCLEOTIDE SEQUENCE [LARGE SCALE GENOMIC DNA]</scope>
    <source>
        <strain evidence="3">ATCC 27144 / PCC 6301 / SAUG 1402/1</strain>
    </source>
</reference>
<dbReference type="PANTHER" id="PTHR30189">
    <property type="entry name" value="LPS-ASSEMBLY PROTEIN"/>
    <property type="match status" value="1"/>
</dbReference>
<dbReference type="InterPro" id="IPR050218">
    <property type="entry name" value="LptD"/>
</dbReference>
<evidence type="ECO:0000313" key="3">
    <source>
        <dbReference type="Proteomes" id="UP000001175"/>
    </source>
</evidence>
<dbReference type="Pfam" id="PF12600">
    <property type="entry name" value="DUF3769"/>
    <property type="match status" value="1"/>
</dbReference>
<accession>A0A0H3K9B8</accession>
<evidence type="ECO:0000313" key="2">
    <source>
        <dbReference type="EMBL" id="BAD80575.1"/>
    </source>
</evidence>
<evidence type="ECO:0008006" key="4">
    <source>
        <dbReference type="Google" id="ProtNLM"/>
    </source>
</evidence>
<dbReference type="GO" id="GO:1990351">
    <property type="term" value="C:transporter complex"/>
    <property type="evidence" value="ECO:0007669"/>
    <property type="project" value="TreeGrafter"/>
</dbReference>
<name>A0A0H3K9B8_SYNP6</name>
<dbReference type="EMBL" id="AP008231">
    <property type="protein sequence ID" value="BAD80575.1"/>
    <property type="molecule type" value="Genomic_DNA"/>
</dbReference>
<evidence type="ECO:0000256" key="1">
    <source>
        <dbReference type="SAM" id="MobiDB-lite"/>
    </source>
</evidence>